<evidence type="ECO:0000256" key="3">
    <source>
        <dbReference type="SAM" id="MobiDB-lite"/>
    </source>
</evidence>
<reference evidence="5" key="1">
    <citation type="submission" date="2023-05" db="EMBL/GenBank/DDBJ databases">
        <authorList>
            <person name="Stuckert A."/>
        </authorList>
    </citation>
    <scope>NUCLEOTIDE SEQUENCE</scope>
</reference>
<comment type="caution">
    <text evidence="5">The sequence shown here is derived from an EMBL/GenBank/DDBJ whole genome shotgun (WGS) entry which is preliminary data.</text>
</comment>
<dbReference type="PANTHER" id="PTHR18870:SF8">
    <property type="entry name" value="PROTEIN FAM184B"/>
    <property type="match status" value="1"/>
</dbReference>
<gene>
    <name evidence="5" type="ORF">SPARVUS_LOCUS8073640</name>
</gene>
<sequence>KVIYALNLKVDEYEANILTLKESHQNEIEQISNEKKEKVLQYESMVGEEKNLRLQIQNLEETLEKNNMVKEQTLADLSMYKKQTEERELKTQCEQAERIAALSREMLSMKTDYETRLQEMTEEADSLRRERTLGEKEKSIEKLNEKLNKEIQALNKEVESLKSQNHKLTEEYTMKTNKLHSNYIKEKENLRKALQQSVTEMIKQLQQKEQDQRKASQVKEAATQLEVKQLKGDIKAKELEILEAKEFSLRMQERTQELELELSQRDQELIECRNLQSQAEEELAVAKQRLLQQENEIQSQIEQMKTVSSAHKAALGELAELKSQLDQLQQKPSRKTSASKRDSGEAVSSKQAFREHSVPRQEHGKQHKDEVSKTKRQREAEAKHLKEQLAKSREDLAKIHAAEMKSVQIAMEAEKRQLQKEHEMHIEELKKKNEAKISQLMEERDTLYVKLQDSICQNKALPQPCEMSGSSISNKEIKENAQLSADFRSKETKRYELCDCSSSPASQLHATQAECEHVVGLQEESAQDLKKQNTPLDEYEIEMSRMEQENLVLRDSMELLSKEISKSQQEALE</sequence>
<evidence type="ECO:0000256" key="1">
    <source>
        <dbReference type="ARBA" id="ARBA00023054"/>
    </source>
</evidence>
<feature type="coiled-coil region" evidence="2">
    <location>
        <begin position="529"/>
        <end position="563"/>
    </location>
</feature>
<feature type="coiled-coil region" evidence="2">
    <location>
        <begin position="10"/>
        <end position="76"/>
    </location>
</feature>
<feature type="region of interest" description="Disordered" evidence="3">
    <location>
        <begin position="324"/>
        <end position="389"/>
    </location>
</feature>
<proteinExistence type="predicted"/>
<organism evidence="5 6">
    <name type="scientific">Staurois parvus</name>
    <dbReference type="NCBI Taxonomy" id="386267"/>
    <lineage>
        <taxon>Eukaryota</taxon>
        <taxon>Metazoa</taxon>
        <taxon>Chordata</taxon>
        <taxon>Craniata</taxon>
        <taxon>Vertebrata</taxon>
        <taxon>Euteleostomi</taxon>
        <taxon>Amphibia</taxon>
        <taxon>Batrachia</taxon>
        <taxon>Anura</taxon>
        <taxon>Neobatrachia</taxon>
        <taxon>Ranoidea</taxon>
        <taxon>Ranidae</taxon>
        <taxon>Staurois</taxon>
    </lineage>
</organism>
<evidence type="ECO:0000256" key="2">
    <source>
        <dbReference type="SAM" id="Coils"/>
    </source>
</evidence>
<feature type="coiled-coil region" evidence="2">
    <location>
        <begin position="110"/>
        <end position="228"/>
    </location>
</feature>
<dbReference type="PANTHER" id="PTHR18870">
    <property type="entry name" value="PROTEIN TAG-278-RELATED"/>
    <property type="match status" value="1"/>
</dbReference>
<evidence type="ECO:0000259" key="4">
    <source>
        <dbReference type="Pfam" id="PF15665"/>
    </source>
</evidence>
<protein>
    <recommendedName>
        <fullName evidence="4">Protein FAM184A/B N-terminal domain-containing protein</fullName>
    </recommendedName>
</protein>
<dbReference type="InterPro" id="IPR039478">
    <property type="entry name" value="FAM184A/B_N"/>
</dbReference>
<evidence type="ECO:0000313" key="6">
    <source>
        <dbReference type="Proteomes" id="UP001162483"/>
    </source>
</evidence>
<dbReference type="Proteomes" id="UP001162483">
    <property type="component" value="Unassembled WGS sequence"/>
</dbReference>
<name>A0ABN9DUS5_9NEOB</name>
<dbReference type="Pfam" id="PF15665">
    <property type="entry name" value="FAM184"/>
    <property type="match status" value="1"/>
</dbReference>
<evidence type="ECO:0000313" key="5">
    <source>
        <dbReference type="EMBL" id="CAI9574982.1"/>
    </source>
</evidence>
<accession>A0ABN9DUS5</accession>
<keyword evidence="1 2" id="KW-0175">Coiled coil</keyword>
<keyword evidence="6" id="KW-1185">Reference proteome</keyword>
<feature type="non-terminal residue" evidence="5">
    <location>
        <position position="1"/>
    </location>
</feature>
<feature type="compositionally biased region" description="Basic and acidic residues" evidence="3">
    <location>
        <begin position="352"/>
        <end position="389"/>
    </location>
</feature>
<feature type="domain" description="Protein FAM184A/B N-terminal" evidence="4">
    <location>
        <begin position="2"/>
        <end position="152"/>
    </location>
</feature>
<dbReference type="EMBL" id="CATNWA010014706">
    <property type="protein sequence ID" value="CAI9574982.1"/>
    <property type="molecule type" value="Genomic_DNA"/>
</dbReference>